<dbReference type="InterPro" id="IPR050438">
    <property type="entry name" value="LMW_PTPase"/>
</dbReference>
<dbReference type="RefSeq" id="WP_149545760.1">
    <property type="nucleotide sequence ID" value="NZ_VTPS01000015.1"/>
</dbReference>
<protein>
    <submittedName>
        <fullName evidence="6">Low molecular weight protein arginine phosphatase</fullName>
    </submittedName>
</protein>
<dbReference type="InterPro" id="IPR036196">
    <property type="entry name" value="Ptyr_pPase_sf"/>
</dbReference>
<keyword evidence="7" id="KW-1185">Reference proteome</keyword>
<dbReference type="PANTHER" id="PTHR11717">
    <property type="entry name" value="LOW MOLECULAR WEIGHT PROTEIN TYROSINE PHOSPHATASE"/>
    <property type="match status" value="1"/>
</dbReference>
<sequence length="149" mass="16610">MKVLFVCTGNTCRSPMAAGILKKMLKDRGIENVEVDSCGFVEEGLPASQYAIEVSGEHGVDISGHRSKVINKALIDESSIILTMSKRHKDEVIKLSPDAQEKAFTITEFVDEDGEIEDPIGMGKDMYERTFKKLYGILERVIDKIDDLK</sequence>
<gene>
    <name evidence="6" type="ORF">FWJ32_09705</name>
</gene>
<dbReference type="PRINTS" id="PR00719">
    <property type="entry name" value="LMWPTPASE"/>
</dbReference>
<dbReference type="SMART" id="SM00226">
    <property type="entry name" value="LMWPc"/>
    <property type="match status" value="1"/>
</dbReference>
<feature type="active site" description="Proton donor" evidence="4">
    <location>
        <position position="118"/>
    </location>
</feature>
<evidence type="ECO:0000256" key="3">
    <source>
        <dbReference type="ARBA" id="ARBA00022912"/>
    </source>
</evidence>
<evidence type="ECO:0000256" key="1">
    <source>
        <dbReference type="ARBA" id="ARBA00011063"/>
    </source>
</evidence>
<dbReference type="InterPro" id="IPR017867">
    <property type="entry name" value="Tyr_phospatase_low_mol_wt"/>
</dbReference>
<accession>A0A5D8QD70</accession>
<name>A0A5D8QD70_9THEO</name>
<evidence type="ECO:0000313" key="7">
    <source>
        <dbReference type="Proteomes" id="UP000322976"/>
    </source>
</evidence>
<dbReference type="CDD" id="cd16344">
    <property type="entry name" value="LMWPAP"/>
    <property type="match status" value="1"/>
</dbReference>
<dbReference type="SUPFAM" id="SSF52788">
    <property type="entry name" value="Phosphotyrosine protein phosphatases I"/>
    <property type="match status" value="1"/>
</dbReference>
<dbReference type="Proteomes" id="UP000322976">
    <property type="component" value="Unassembled WGS sequence"/>
</dbReference>
<organism evidence="6 7">
    <name type="scientific">Calorimonas adulescens</name>
    <dbReference type="NCBI Taxonomy" id="2606906"/>
    <lineage>
        <taxon>Bacteria</taxon>
        <taxon>Bacillati</taxon>
        <taxon>Bacillota</taxon>
        <taxon>Clostridia</taxon>
        <taxon>Thermoanaerobacterales</taxon>
        <taxon>Thermoanaerobacteraceae</taxon>
        <taxon>Calorimonas</taxon>
    </lineage>
</organism>
<proteinExistence type="inferred from homology"/>
<evidence type="ECO:0000259" key="5">
    <source>
        <dbReference type="SMART" id="SM00226"/>
    </source>
</evidence>
<evidence type="ECO:0000313" key="6">
    <source>
        <dbReference type="EMBL" id="TZE81298.1"/>
    </source>
</evidence>
<dbReference type="AlphaFoldDB" id="A0A5D8QD70"/>
<dbReference type="EMBL" id="VTPS01000015">
    <property type="protein sequence ID" value="TZE81298.1"/>
    <property type="molecule type" value="Genomic_DNA"/>
</dbReference>
<feature type="domain" description="Phosphotyrosine protein phosphatase I" evidence="5">
    <location>
        <begin position="1"/>
        <end position="144"/>
    </location>
</feature>
<dbReference type="InterPro" id="IPR023485">
    <property type="entry name" value="Ptyr_pPase"/>
</dbReference>
<keyword evidence="3" id="KW-0904">Protein phosphatase</keyword>
<evidence type="ECO:0000256" key="2">
    <source>
        <dbReference type="ARBA" id="ARBA00022801"/>
    </source>
</evidence>
<reference evidence="6 7" key="1">
    <citation type="submission" date="2019-08" db="EMBL/GenBank/DDBJ databases">
        <title>Calorimonas adulescens gen. nov., sp. nov., an anaerobic thermophilic bacterium from Sakhalin hot spring.</title>
        <authorList>
            <person name="Khomyakova M.A."/>
            <person name="Merkel A.Y."/>
            <person name="Novikov A."/>
            <person name="Bonch-Osmolovskaya E.A."/>
            <person name="Slobodkin A.I."/>
        </authorList>
    </citation>
    <scope>NUCLEOTIDE SEQUENCE [LARGE SCALE GENOMIC DNA]</scope>
    <source>
        <strain evidence="6 7">A05MB</strain>
    </source>
</reference>
<comment type="caution">
    <text evidence="6">The sequence shown here is derived from an EMBL/GenBank/DDBJ whole genome shotgun (WGS) entry which is preliminary data.</text>
</comment>
<dbReference type="Gene3D" id="3.40.50.2300">
    <property type="match status" value="1"/>
</dbReference>
<comment type="similarity">
    <text evidence="1">Belongs to the low molecular weight phosphotyrosine protein phosphatase family.</text>
</comment>
<feature type="active site" description="Nucleophile" evidence="4">
    <location>
        <position position="7"/>
    </location>
</feature>
<dbReference type="PANTHER" id="PTHR11717:SF31">
    <property type="entry name" value="LOW MOLECULAR WEIGHT PROTEIN-TYROSINE-PHOSPHATASE ETP-RELATED"/>
    <property type="match status" value="1"/>
</dbReference>
<feature type="active site" description="Nucleophile" evidence="4">
    <location>
        <position position="13"/>
    </location>
</feature>
<evidence type="ECO:0000256" key="4">
    <source>
        <dbReference type="PIRSR" id="PIRSR617867-1"/>
    </source>
</evidence>
<dbReference type="Pfam" id="PF01451">
    <property type="entry name" value="LMWPc"/>
    <property type="match status" value="1"/>
</dbReference>
<keyword evidence="2" id="KW-0378">Hydrolase</keyword>
<dbReference type="GO" id="GO:0004725">
    <property type="term" value="F:protein tyrosine phosphatase activity"/>
    <property type="evidence" value="ECO:0007669"/>
    <property type="project" value="InterPro"/>
</dbReference>